<dbReference type="PANTHER" id="PTHR23049">
    <property type="entry name" value="MYOSIN REGULATORY LIGHT CHAIN 2"/>
    <property type="match status" value="1"/>
</dbReference>
<evidence type="ECO:0000256" key="2">
    <source>
        <dbReference type="ARBA" id="ARBA00022837"/>
    </source>
</evidence>
<evidence type="ECO:0000313" key="6">
    <source>
        <dbReference type="Proteomes" id="UP000324767"/>
    </source>
</evidence>
<dbReference type="EMBL" id="VXIT01000001">
    <property type="protein sequence ID" value="KAA6415566.1"/>
    <property type="molecule type" value="Genomic_DNA"/>
</dbReference>
<feature type="region of interest" description="Disordered" evidence="3">
    <location>
        <begin position="1"/>
        <end position="105"/>
    </location>
</feature>
<dbReference type="OrthoDB" id="429467at2759"/>
<dbReference type="PROSITE" id="PS00018">
    <property type="entry name" value="EF_HAND_1"/>
    <property type="match status" value="1"/>
</dbReference>
<feature type="domain" description="EF-hand" evidence="4">
    <location>
        <begin position="216"/>
        <end position="251"/>
    </location>
</feature>
<sequence length="257" mass="27332">MSLPSNYKPSPSPSTPPHLPLPTPLLPLSPQPPSAPPPPPNPSPPPLALQAPNRQHRSLPASNSTTPTPAPAMTPSATTTYQQQEPRREMRPTNALNTDALARLPPAQVREMREAFQVLDRDGDGLVTREDVAEILSSLGTYPPSTLTLPSSRTPSLTQTHPPLTPSLSTPQANPHPQTLAPFFPASNSNPAFPFAPTITLPLFLSHLSTLLVPLSPPAELLAAFAAFDDHDGGEVDLSELRHALMSAGCVSRSEDV</sequence>
<comment type="caution">
    <text evidence="5">The sequence shown here is derived from an EMBL/GenBank/DDBJ whole genome shotgun (WGS) entry which is preliminary data.</text>
</comment>
<reference evidence="5 6" key="1">
    <citation type="submission" date="2019-09" db="EMBL/GenBank/DDBJ databases">
        <title>The hologenome of the rock-dwelling lichen Lasallia pustulata.</title>
        <authorList>
            <person name="Greshake Tzovaras B."/>
            <person name="Segers F."/>
            <person name="Bicker A."/>
            <person name="Dal Grande F."/>
            <person name="Otte J."/>
            <person name="Hankeln T."/>
            <person name="Schmitt I."/>
            <person name="Ebersberger I."/>
        </authorList>
    </citation>
    <scope>NUCLEOTIDE SEQUENCE [LARGE SCALE GENOMIC DNA]</scope>
    <source>
        <strain evidence="5">A1-1</strain>
    </source>
</reference>
<evidence type="ECO:0000259" key="4">
    <source>
        <dbReference type="PROSITE" id="PS50222"/>
    </source>
</evidence>
<dbReference type="SMART" id="SM00054">
    <property type="entry name" value="EFh"/>
    <property type="match status" value="2"/>
</dbReference>
<dbReference type="Pfam" id="PF13405">
    <property type="entry name" value="EF-hand_6"/>
    <property type="match status" value="1"/>
</dbReference>
<evidence type="ECO:0000313" key="5">
    <source>
        <dbReference type="EMBL" id="KAA6415566.1"/>
    </source>
</evidence>
<feature type="compositionally biased region" description="Pro residues" evidence="3">
    <location>
        <begin position="10"/>
        <end position="47"/>
    </location>
</feature>
<feature type="compositionally biased region" description="Low complexity" evidence="3">
    <location>
        <begin position="144"/>
        <end position="172"/>
    </location>
</feature>
<dbReference type="InterPro" id="IPR050403">
    <property type="entry name" value="Myosin_RLC"/>
</dbReference>
<name>A0A5M8Q0B4_9LECA</name>
<dbReference type="SUPFAM" id="SSF47473">
    <property type="entry name" value="EF-hand"/>
    <property type="match status" value="1"/>
</dbReference>
<organism evidence="5 6">
    <name type="scientific">Lasallia pustulata</name>
    <dbReference type="NCBI Taxonomy" id="136370"/>
    <lineage>
        <taxon>Eukaryota</taxon>
        <taxon>Fungi</taxon>
        <taxon>Dikarya</taxon>
        <taxon>Ascomycota</taxon>
        <taxon>Pezizomycotina</taxon>
        <taxon>Lecanoromycetes</taxon>
        <taxon>OSLEUM clade</taxon>
        <taxon>Umbilicariomycetidae</taxon>
        <taxon>Umbilicariales</taxon>
        <taxon>Umbilicariaceae</taxon>
        <taxon>Lasallia</taxon>
    </lineage>
</organism>
<keyword evidence="2" id="KW-0106">Calcium</keyword>
<keyword evidence="1" id="KW-0677">Repeat</keyword>
<gene>
    <name evidence="5" type="ORF">FRX48_00282</name>
</gene>
<accession>A0A5M8Q0B4</accession>
<dbReference type="InterPro" id="IPR002048">
    <property type="entry name" value="EF_hand_dom"/>
</dbReference>
<dbReference type="Proteomes" id="UP000324767">
    <property type="component" value="Unassembled WGS sequence"/>
</dbReference>
<proteinExistence type="predicted"/>
<feature type="compositionally biased region" description="Low complexity" evidence="3">
    <location>
        <begin position="48"/>
        <end position="80"/>
    </location>
</feature>
<dbReference type="InterPro" id="IPR018247">
    <property type="entry name" value="EF_Hand_1_Ca_BS"/>
</dbReference>
<protein>
    <recommendedName>
        <fullName evidence="4">EF-hand domain-containing protein</fullName>
    </recommendedName>
</protein>
<evidence type="ECO:0000256" key="3">
    <source>
        <dbReference type="SAM" id="MobiDB-lite"/>
    </source>
</evidence>
<dbReference type="GO" id="GO:0005509">
    <property type="term" value="F:calcium ion binding"/>
    <property type="evidence" value="ECO:0007669"/>
    <property type="project" value="InterPro"/>
</dbReference>
<feature type="region of interest" description="Disordered" evidence="3">
    <location>
        <begin position="144"/>
        <end position="175"/>
    </location>
</feature>
<dbReference type="InterPro" id="IPR011992">
    <property type="entry name" value="EF-hand-dom_pair"/>
</dbReference>
<dbReference type="AlphaFoldDB" id="A0A5M8Q0B4"/>
<dbReference type="PROSITE" id="PS50222">
    <property type="entry name" value="EF_HAND_2"/>
    <property type="match status" value="2"/>
</dbReference>
<dbReference type="Gene3D" id="1.10.238.10">
    <property type="entry name" value="EF-hand"/>
    <property type="match status" value="1"/>
</dbReference>
<evidence type="ECO:0000256" key="1">
    <source>
        <dbReference type="ARBA" id="ARBA00022737"/>
    </source>
</evidence>
<feature type="domain" description="EF-hand" evidence="4">
    <location>
        <begin position="107"/>
        <end position="142"/>
    </location>
</feature>